<protein>
    <recommendedName>
        <fullName evidence="10">Archaemetzincin-2</fullName>
    </recommendedName>
</protein>
<keyword evidence="2" id="KW-0645">Protease</keyword>
<dbReference type="GO" id="GO:0006508">
    <property type="term" value="P:proteolysis"/>
    <property type="evidence" value="ECO:0007669"/>
    <property type="project" value="UniProtKB-KW"/>
</dbReference>
<name>A0AAD6WSE0_9AGAR</name>
<keyword evidence="9" id="KW-1185">Reference proteome</keyword>
<evidence type="ECO:0000256" key="6">
    <source>
        <dbReference type="ARBA" id="ARBA00023049"/>
    </source>
</evidence>
<comment type="cofactor">
    <cofactor evidence="1">
        <name>Zn(2+)</name>
        <dbReference type="ChEBI" id="CHEBI:29105"/>
    </cofactor>
</comment>
<evidence type="ECO:0008006" key="10">
    <source>
        <dbReference type="Google" id="ProtNLM"/>
    </source>
</evidence>
<feature type="region of interest" description="Disordered" evidence="7">
    <location>
        <begin position="24"/>
        <end position="59"/>
    </location>
</feature>
<dbReference type="PANTHER" id="PTHR15910:SF1">
    <property type="entry name" value="ARCHAEMETZINCIN-2"/>
    <property type="match status" value="1"/>
</dbReference>
<dbReference type="InterPro" id="IPR024079">
    <property type="entry name" value="MetalloPept_cat_dom_sf"/>
</dbReference>
<dbReference type="Proteomes" id="UP001218188">
    <property type="component" value="Unassembled WGS sequence"/>
</dbReference>
<evidence type="ECO:0000256" key="5">
    <source>
        <dbReference type="ARBA" id="ARBA00022833"/>
    </source>
</evidence>
<evidence type="ECO:0000313" key="8">
    <source>
        <dbReference type="EMBL" id="KAJ7025373.1"/>
    </source>
</evidence>
<dbReference type="SUPFAM" id="SSF55486">
    <property type="entry name" value="Metalloproteases ('zincins'), catalytic domain"/>
    <property type="match status" value="1"/>
</dbReference>
<dbReference type="Gene3D" id="3.40.390.10">
    <property type="entry name" value="Collagenase (Catalytic Domain)"/>
    <property type="match status" value="1"/>
</dbReference>
<evidence type="ECO:0000256" key="7">
    <source>
        <dbReference type="SAM" id="MobiDB-lite"/>
    </source>
</evidence>
<gene>
    <name evidence="8" type="ORF">C8F04DRAFT_1046598</name>
</gene>
<keyword evidence="6" id="KW-0482">Metalloprotease</keyword>
<dbReference type="CDD" id="cd11375">
    <property type="entry name" value="Peptidase_M54"/>
    <property type="match status" value="1"/>
</dbReference>
<dbReference type="AlphaFoldDB" id="A0AAD6WSE0"/>
<organism evidence="8 9">
    <name type="scientific">Mycena alexandri</name>
    <dbReference type="NCBI Taxonomy" id="1745969"/>
    <lineage>
        <taxon>Eukaryota</taxon>
        <taxon>Fungi</taxon>
        <taxon>Dikarya</taxon>
        <taxon>Basidiomycota</taxon>
        <taxon>Agaricomycotina</taxon>
        <taxon>Agaricomycetes</taxon>
        <taxon>Agaricomycetidae</taxon>
        <taxon>Agaricales</taxon>
        <taxon>Marasmiineae</taxon>
        <taxon>Mycenaceae</taxon>
        <taxon>Mycena</taxon>
    </lineage>
</organism>
<sequence length="456" mass="49527">MAVNTCDHNTLSFLSSAFASQAGYKRPSTQEREEAATLQPVLKGKLKRATPSDEDTGPFCEPLLLPGDDLAEDPEYPPQTILEWLDDADRNKVKPGRNTIYVAAPPAVDSKISFVKSWSEPKHAESISIEAPDVQDIVDYLGAFYHGMPVKLLPGSLRLAPWDGKATKTPRYIGLNTATECVGIRTRASKDGVFARQLNLNDLLDAAISILPKDAFALLLLVPFDIYEVPEDDFACGRAYGGSRVAVISTARYHPGLDRHQNVDRLHSWPASHCKQYMDACCLESDSFDNARPKKKVSKKVSEPTPAPAESASLAYATLSPLHAAVTAYNALPSLEESPSSATLSALWLGRACRTAAHELGHCLGIDHCTFYACCMQGTASLGEDARQPPFLCPVDLAKMLHASGVGKEARYRAILGFCGKHPHNHLLTAYAAWISAQLSENPAKRAKSLADQEVS</sequence>
<reference evidence="8" key="1">
    <citation type="submission" date="2023-03" db="EMBL/GenBank/DDBJ databases">
        <title>Massive genome expansion in bonnet fungi (Mycena s.s.) driven by repeated elements and novel gene families across ecological guilds.</title>
        <authorList>
            <consortium name="Lawrence Berkeley National Laboratory"/>
            <person name="Harder C.B."/>
            <person name="Miyauchi S."/>
            <person name="Viragh M."/>
            <person name="Kuo A."/>
            <person name="Thoen E."/>
            <person name="Andreopoulos B."/>
            <person name="Lu D."/>
            <person name="Skrede I."/>
            <person name="Drula E."/>
            <person name="Henrissat B."/>
            <person name="Morin E."/>
            <person name="Kohler A."/>
            <person name="Barry K."/>
            <person name="LaButti K."/>
            <person name="Morin E."/>
            <person name="Salamov A."/>
            <person name="Lipzen A."/>
            <person name="Mereny Z."/>
            <person name="Hegedus B."/>
            <person name="Baldrian P."/>
            <person name="Stursova M."/>
            <person name="Weitz H."/>
            <person name="Taylor A."/>
            <person name="Grigoriev I.V."/>
            <person name="Nagy L.G."/>
            <person name="Martin F."/>
            <person name="Kauserud H."/>
        </authorList>
    </citation>
    <scope>NUCLEOTIDE SEQUENCE</scope>
    <source>
        <strain evidence="8">CBHHK200</strain>
    </source>
</reference>
<dbReference type="EMBL" id="JARJCM010000154">
    <property type="protein sequence ID" value="KAJ7025373.1"/>
    <property type="molecule type" value="Genomic_DNA"/>
</dbReference>
<dbReference type="InterPro" id="IPR012962">
    <property type="entry name" value="Pept_M54_archaemetzincn"/>
</dbReference>
<dbReference type="GO" id="GO:0008237">
    <property type="term" value="F:metallopeptidase activity"/>
    <property type="evidence" value="ECO:0007669"/>
    <property type="project" value="UniProtKB-KW"/>
</dbReference>
<keyword evidence="5" id="KW-0862">Zinc</keyword>
<evidence type="ECO:0000256" key="1">
    <source>
        <dbReference type="ARBA" id="ARBA00001947"/>
    </source>
</evidence>
<evidence type="ECO:0000313" key="9">
    <source>
        <dbReference type="Proteomes" id="UP001218188"/>
    </source>
</evidence>
<evidence type="ECO:0000256" key="4">
    <source>
        <dbReference type="ARBA" id="ARBA00022801"/>
    </source>
</evidence>
<accession>A0AAD6WSE0</accession>
<dbReference type="GO" id="GO:0046872">
    <property type="term" value="F:metal ion binding"/>
    <property type="evidence" value="ECO:0007669"/>
    <property type="project" value="UniProtKB-KW"/>
</dbReference>
<comment type="caution">
    <text evidence="8">The sequence shown here is derived from an EMBL/GenBank/DDBJ whole genome shotgun (WGS) entry which is preliminary data.</text>
</comment>
<evidence type="ECO:0000256" key="2">
    <source>
        <dbReference type="ARBA" id="ARBA00022670"/>
    </source>
</evidence>
<evidence type="ECO:0000256" key="3">
    <source>
        <dbReference type="ARBA" id="ARBA00022723"/>
    </source>
</evidence>
<dbReference type="PANTHER" id="PTHR15910">
    <property type="entry name" value="ARCHAEMETZINCIN"/>
    <property type="match status" value="1"/>
</dbReference>
<dbReference type="Pfam" id="PF07998">
    <property type="entry name" value="Peptidase_M54"/>
    <property type="match status" value="1"/>
</dbReference>
<keyword evidence="3" id="KW-0479">Metal-binding</keyword>
<keyword evidence="4" id="KW-0378">Hydrolase</keyword>
<proteinExistence type="predicted"/>